<gene>
    <name evidence="5" type="primary">hemW</name>
    <name evidence="5" type="ORF">PYH69_08135</name>
</gene>
<dbReference type="NCBIfam" id="TIGR00539">
    <property type="entry name" value="hemN_rel"/>
    <property type="match status" value="1"/>
</dbReference>
<dbReference type="GO" id="GO:0005737">
    <property type="term" value="C:cytoplasm"/>
    <property type="evidence" value="ECO:0007669"/>
    <property type="project" value="UniProtKB-SubCell"/>
</dbReference>
<dbReference type="PANTHER" id="PTHR13932:SF5">
    <property type="entry name" value="RADICAL S-ADENOSYL METHIONINE DOMAIN-CONTAINING PROTEIN 1, MITOCHONDRIAL"/>
    <property type="match status" value="1"/>
</dbReference>
<dbReference type="RefSeq" id="WP_239724622.1">
    <property type="nucleotide sequence ID" value="NZ_CP118848.1"/>
</dbReference>
<keyword evidence="3" id="KW-0949">S-adenosyl-L-methionine</keyword>
<keyword evidence="3" id="KW-0349">Heme</keyword>
<comment type="function">
    <text evidence="3">Probably acts as a heme chaperone, transferring heme to an unknown acceptor. Binds one molecule of heme per monomer, possibly covalently. Binds 1 [4Fe-4S] cluster. The cluster is coordinated with 3 cysteines and an exchangeable S-adenosyl-L-methionine.</text>
</comment>
<proteinExistence type="inferred from homology"/>
<dbReference type="InterPro" id="IPR007197">
    <property type="entry name" value="rSAM"/>
</dbReference>
<comment type="subcellular location">
    <subcellularLocation>
        <location evidence="3">Cytoplasm</location>
    </subcellularLocation>
</comment>
<evidence type="ECO:0000259" key="4">
    <source>
        <dbReference type="PROSITE" id="PS51918"/>
    </source>
</evidence>
<dbReference type="SMART" id="SM00729">
    <property type="entry name" value="Elp3"/>
    <property type="match status" value="1"/>
</dbReference>
<dbReference type="SFLD" id="SFLDF00562">
    <property type="entry name" value="HemN-like__clustered_with_heat"/>
    <property type="match status" value="1"/>
</dbReference>
<dbReference type="InterPro" id="IPR034505">
    <property type="entry name" value="Coproporphyrinogen-III_oxidase"/>
</dbReference>
<dbReference type="SFLD" id="SFLDG01082">
    <property type="entry name" value="B12-binding_domain_containing"/>
    <property type="match status" value="1"/>
</dbReference>
<dbReference type="PROSITE" id="PS51918">
    <property type="entry name" value="RADICAL_SAM"/>
    <property type="match status" value="1"/>
</dbReference>
<dbReference type="CDD" id="cd01335">
    <property type="entry name" value="Radical_SAM"/>
    <property type="match status" value="1"/>
</dbReference>
<comment type="similarity">
    <text evidence="1">Belongs to the anaerobic coproporphyrinogen-III oxidase family. HemW subfamily.</text>
</comment>
<dbReference type="GO" id="GO:0004109">
    <property type="term" value="F:coproporphyrinogen oxidase activity"/>
    <property type="evidence" value="ECO:0007669"/>
    <property type="project" value="InterPro"/>
</dbReference>
<keyword evidence="3" id="KW-0408">Iron</keyword>
<dbReference type="GO" id="GO:0051539">
    <property type="term" value="F:4 iron, 4 sulfur cluster binding"/>
    <property type="evidence" value="ECO:0007669"/>
    <property type="project" value="UniProtKB-UniRule"/>
</dbReference>
<organism evidence="5 6">
    <name type="scientific">Mammaliicoccus lentus</name>
    <name type="common">Staphylococcus lentus</name>
    <dbReference type="NCBI Taxonomy" id="42858"/>
    <lineage>
        <taxon>Bacteria</taxon>
        <taxon>Bacillati</taxon>
        <taxon>Bacillota</taxon>
        <taxon>Bacilli</taxon>
        <taxon>Bacillales</taxon>
        <taxon>Staphylococcaceae</taxon>
        <taxon>Mammaliicoccus</taxon>
    </lineage>
</organism>
<keyword evidence="3" id="KW-0411">Iron-sulfur</keyword>
<dbReference type="InterPro" id="IPR058240">
    <property type="entry name" value="rSAM_sf"/>
</dbReference>
<protein>
    <recommendedName>
        <fullName evidence="2 3">Heme chaperone HemW</fullName>
    </recommendedName>
</protein>
<dbReference type="Pfam" id="PF06969">
    <property type="entry name" value="HemN_C"/>
    <property type="match status" value="1"/>
</dbReference>
<sequence length="372" mass="42848">MAKSVYIHIPFCVRICTYCDFNKFFIANQPVDEYLDCLIKEMSTRKDKVVETIFVGGGTPTALSEVQLEKLLISINNLFTVTDEYTFEANPDELTEGKIQLLKKYGVNRLSLGVQTFDDGLLEILGRTHHSDDIEKAVKLSRKHNIGSVSLDLMFHLPGQTLKQFDESIDKALSLDVDHISSYALILEPKTQFYNLYRKGKLKLPNEDLGEEMYQHLQNKLKKSPLHQYEISNFSKVGHESLHNKVYWKNEEYYGFGAGAHGYINGVRYSNINPVNQYINKLTNGEMPVLQNSEVTLKEQMEEQMFLGLRMTEGVSKSRFYKKFDQTIEEVFGQKVNNLLENGLLNENEDYLYLSERGQIIGNEVFEQFLLT</sequence>
<dbReference type="Proteomes" id="UP001223261">
    <property type="component" value="Chromosome"/>
</dbReference>
<dbReference type="InterPro" id="IPR010723">
    <property type="entry name" value="HemN_C"/>
</dbReference>
<evidence type="ECO:0000313" key="5">
    <source>
        <dbReference type="EMBL" id="WHI58726.1"/>
    </source>
</evidence>
<dbReference type="InterPro" id="IPR006638">
    <property type="entry name" value="Elp3/MiaA/NifB-like_rSAM"/>
</dbReference>
<dbReference type="AlphaFoldDB" id="A0AAX3W0I9"/>
<dbReference type="Gene3D" id="3.80.30.20">
    <property type="entry name" value="tm_1862 like domain"/>
    <property type="match status" value="1"/>
</dbReference>
<dbReference type="GO" id="GO:0046872">
    <property type="term" value="F:metal ion binding"/>
    <property type="evidence" value="ECO:0007669"/>
    <property type="project" value="UniProtKB-UniRule"/>
</dbReference>
<dbReference type="PANTHER" id="PTHR13932">
    <property type="entry name" value="COPROPORPHYRINIGEN III OXIDASE"/>
    <property type="match status" value="1"/>
</dbReference>
<dbReference type="InterPro" id="IPR004559">
    <property type="entry name" value="HemW-like"/>
</dbReference>
<evidence type="ECO:0000256" key="1">
    <source>
        <dbReference type="ARBA" id="ARBA00006100"/>
    </source>
</evidence>
<dbReference type="SFLD" id="SFLDF00288">
    <property type="entry name" value="HemN-like__clustered_with_nucl"/>
    <property type="match status" value="1"/>
</dbReference>
<evidence type="ECO:0000256" key="2">
    <source>
        <dbReference type="ARBA" id="ARBA00017228"/>
    </source>
</evidence>
<dbReference type="InterPro" id="IPR023404">
    <property type="entry name" value="rSAM_horseshoe"/>
</dbReference>
<keyword evidence="3" id="KW-0004">4Fe-4S</keyword>
<keyword evidence="3" id="KW-0479">Metal-binding</keyword>
<keyword evidence="3" id="KW-0963">Cytoplasm</keyword>
<name>A0AAX3W0I9_MAMLE</name>
<keyword evidence="3" id="KW-0143">Chaperone</keyword>
<accession>A0AAX3W0I9</accession>
<evidence type="ECO:0000256" key="3">
    <source>
        <dbReference type="RuleBase" id="RU364116"/>
    </source>
</evidence>
<feature type="domain" description="Radical SAM core" evidence="4">
    <location>
        <begin position="1"/>
        <end position="222"/>
    </location>
</feature>
<dbReference type="Pfam" id="PF04055">
    <property type="entry name" value="Radical_SAM"/>
    <property type="match status" value="1"/>
</dbReference>
<dbReference type="GO" id="GO:0006779">
    <property type="term" value="P:porphyrin-containing compound biosynthetic process"/>
    <property type="evidence" value="ECO:0007669"/>
    <property type="project" value="InterPro"/>
</dbReference>
<dbReference type="EMBL" id="CP118848">
    <property type="protein sequence ID" value="WHI58726.1"/>
    <property type="molecule type" value="Genomic_DNA"/>
</dbReference>
<dbReference type="SUPFAM" id="SSF102114">
    <property type="entry name" value="Radical SAM enzymes"/>
    <property type="match status" value="1"/>
</dbReference>
<dbReference type="SFLD" id="SFLDG01065">
    <property type="entry name" value="anaerobic_coproporphyrinogen-I"/>
    <property type="match status" value="1"/>
</dbReference>
<dbReference type="SFLD" id="SFLDS00029">
    <property type="entry name" value="Radical_SAM"/>
    <property type="match status" value="1"/>
</dbReference>
<reference evidence="5" key="1">
    <citation type="journal article" date="2023" name="Antibiotics">
        <title>Prevalence and Molecular Characterization of Methicillin-Resistant Staphylococci (MRS) and Mammaliicocci (MRM) in Dromedary Camels from Algeria: First Detection of SCCmec-mecC Hybrid in Methicillin-Resistant Mammaliicoccus lentus.</title>
        <authorList>
            <person name="Belhout C."/>
            <person name="Boyen F."/>
            <person name="Vereecke N."/>
            <person name="Theuns S."/>
            <person name="Taibi N."/>
            <person name="Stegger M."/>
            <person name="de la Fe-Rodriguez P.Y."/>
            <person name="Bouayad L."/>
            <person name="Elgroud R."/>
            <person name="Butaye P."/>
        </authorList>
    </citation>
    <scope>NUCLEOTIDE SEQUENCE</scope>
    <source>
        <strain evidence="5">7048</strain>
    </source>
</reference>
<evidence type="ECO:0000313" key="6">
    <source>
        <dbReference type="Proteomes" id="UP001223261"/>
    </source>
</evidence>